<evidence type="ECO:0000313" key="12">
    <source>
        <dbReference type="WBParaSite" id="jg13898"/>
    </source>
</evidence>
<dbReference type="AlphaFoldDB" id="A0A915CZH7"/>
<comment type="similarity">
    <text evidence="4">Belongs to the polysaccharide lyase 3 family.</text>
</comment>
<evidence type="ECO:0000313" key="11">
    <source>
        <dbReference type="Proteomes" id="UP000887574"/>
    </source>
</evidence>
<keyword evidence="9" id="KW-0456">Lyase</keyword>
<dbReference type="Proteomes" id="UP000887574">
    <property type="component" value="Unplaced"/>
</dbReference>
<evidence type="ECO:0000256" key="7">
    <source>
        <dbReference type="ARBA" id="ARBA00022729"/>
    </source>
</evidence>
<organism evidence="11 12">
    <name type="scientific">Ditylenchus dipsaci</name>
    <dbReference type="NCBI Taxonomy" id="166011"/>
    <lineage>
        <taxon>Eukaryota</taxon>
        <taxon>Metazoa</taxon>
        <taxon>Ecdysozoa</taxon>
        <taxon>Nematoda</taxon>
        <taxon>Chromadorea</taxon>
        <taxon>Rhabditida</taxon>
        <taxon>Tylenchina</taxon>
        <taxon>Tylenchomorpha</taxon>
        <taxon>Sphaerularioidea</taxon>
        <taxon>Anguinidae</taxon>
        <taxon>Anguininae</taxon>
        <taxon>Ditylenchus</taxon>
    </lineage>
</organism>
<keyword evidence="11" id="KW-1185">Reference proteome</keyword>
<dbReference type="InterPro" id="IPR012334">
    <property type="entry name" value="Pectin_lyas_fold"/>
</dbReference>
<name>A0A915CZH7_9BILA</name>
<comment type="function">
    <text evidence="10">Pectinolytic enzyme consist of four classes of enzymes: pectin lyase, polygalacturonase, pectin methylesterase and rhamnogalacturonase. Among pectinolytic enzymes, pectin lyase is the most important in depolymerization of pectin, since it cleaves internal glycosidic bonds of highly methylated pectins. Favors pectate, the anion, over pectin, the methyl ester.</text>
</comment>
<evidence type="ECO:0000256" key="3">
    <source>
        <dbReference type="ARBA" id="ARBA00004613"/>
    </source>
</evidence>
<evidence type="ECO:0000256" key="2">
    <source>
        <dbReference type="ARBA" id="ARBA00001913"/>
    </source>
</evidence>
<dbReference type="InterPro" id="IPR004898">
    <property type="entry name" value="Pectate_lyase_PlyH/PlyE-like"/>
</dbReference>
<proteinExistence type="inferred from homology"/>
<evidence type="ECO:0000256" key="9">
    <source>
        <dbReference type="ARBA" id="ARBA00023239"/>
    </source>
</evidence>
<keyword evidence="6" id="KW-0964">Secreted</keyword>
<evidence type="ECO:0000256" key="4">
    <source>
        <dbReference type="ARBA" id="ARBA00006463"/>
    </source>
</evidence>
<dbReference type="Pfam" id="PF03211">
    <property type="entry name" value="Pectate_lyase"/>
    <property type="match status" value="1"/>
</dbReference>
<dbReference type="Gene3D" id="2.160.20.10">
    <property type="entry name" value="Single-stranded right-handed beta-helix, Pectin lyase-like"/>
    <property type="match status" value="1"/>
</dbReference>
<sequence length="137" mass="14694">MMQECLFGTTTALVRKISLKAKSHLSNRRGGSVSNVVSVLKQLMDSLSISKVVPPPNTPLQRAVLKCLRQSAQHNGGGSLKPPRLPSDNIGKLYRSCGNCEDPIQEISHLEQCQTNHVKVAVVGINSNYGATATSKG</sequence>
<evidence type="ECO:0000256" key="6">
    <source>
        <dbReference type="ARBA" id="ARBA00022525"/>
    </source>
</evidence>
<comment type="catalytic activity">
    <reaction evidence="1">
        <text>Eliminative cleavage of (1-&gt;4)-alpha-D-galacturonan to give oligosaccharides with 4-deoxy-alpha-D-galact-4-enuronosyl groups at their non-reducing ends.</text>
        <dbReference type="EC" id="4.2.2.2"/>
    </reaction>
</comment>
<dbReference type="GO" id="GO:0005576">
    <property type="term" value="C:extracellular region"/>
    <property type="evidence" value="ECO:0007669"/>
    <property type="project" value="UniProtKB-SubCell"/>
</dbReference>
<reference evidence="12" key="1">
    <citation type="submission" date="2022-11" db="UniProtKB">
        <authorList>
            <consortium name="WormBaseParasite"/>
        </authorList>
    </citation>
    <scope>IDENTIFICATION</scope>
</reference>
<accession>A0A915CZH7</accession>
<comment type="cofactor">
    <cofactor evidence="2">
        <name>Ca(2+)</name>
        <dbReference type="ChEBI" id="CHEBI:29108"/>
    </cofactor>
</comment>
<evidence type="ECO:0000256" key="10">
    <source>
        <dbReference type="ARBA" id="ARBA00025679"/>
    </source>
</evidence>
<evidence type="ECO:0000256" key="1">
    <source>
        <dbReference type="ARBA" id="ARBA00000695"/>
    </source>
</evidence>
<dbReference type="EC" id="4.2.2.2" evidence="5"/>
<dbReference type="WBParaSite" id="jg13898">
    <property type="protein sequence ID" value="jg13898"/>
    <property type="gene ID" value="jg13898"/>
</dbReference>
<protein>
    <recommendedName>
        <fullName evidence="5">pectate lyase</fullName>
        <ecNumber evidence="5">4.2.2.2</ecNumber>
    </recommendedName>
</protein>
<comment type="subcellular location">
    <subcellularLocation>
        <location evidence="3">Secreted</location>
    </subcellularLocation>
</comment>
<keyword evidence="8" id="KW-0106">Calcium</keyword>
<dbReference type="InterPro" id="IPR011050">
    <property type="entry name" value="Pectin_lyase_fold/virulence"/>
</dbReference>
<evidence type="ECO:0000256" key="5">
    <source>
        <dbReference type="ARBA" id="ARBA00012272"/>
    </source>
</evidence>
<evidence type="ECO:0000256" key="8">
    <source>
        <dbReference type="ARBA" id="ARBA00022837"/>
    </source>
</evidence>
<dbReference type="SUPFAM" id="SSF51126">
    <property type="entry name" value="Pectin lyase-like"/>
    <property type="match status" value="1"/>
</dbReference>
<dbReference type="GO" id="GO:0030570">
    <property type="term" value="F:pectate lyase activity"/>
    <property type="evidence" value="ECO:0007669"/>
    <property type="project" value="UniProtKB-EC"/>
</dbReference>
<keyword evidence="7" id="KW-0732">Signal</keyword>